<dbReference type="InterPro" id="IPR049552">
    <property type="entry name" value="PKS_DH_N"/>
</dbReference>
<dbReference type="PROSITE" id="PS52019">
    <property type="entry name" value="PKS_MFAS_DH"/>
    <property type="match status" value="1"/>
</dbReference>
<dbReference type="InterPro" id="IPR001227">
    <property type="entry name" value="Ac_transferase_dom_sf"/>
</dbReference>
<dbReference type="InterPro" id="IPR042104">
    <property type="entry name" value="PKS_dehydratase_sf"/>
</dbReference>
<feature type="domain" description="Carrier" evidence="11">
    <location>
        <begin position="2083"/>
        <end position="2158"/>
    </location>
</feature>
<evidence type="ECO:0000256" key="10">
    <source>
        <dbReference type="SAM" id="MobiDB-lite"/>
    </source>
</evidence>
<evidence type="ECO:0000256" key="1">
    <source>
        <dbReference type="ARBA" id="ARBA00001957"/>
    </source>
</evidence>
<dbReference type="InterPro" id="IPR014031">
    <property type="entry name" value="Ketoacyl_synth_C"/>
</dbReference>
<dbReference type="InterPro" id="IPR009081">
    <property type="entry name" value="PP-bd_ACP"/>
</dbReference>
<dbReference type="Gene3D" id="3.30.70.3290">
    <property type="match status" value="1"/>
</dbReference>
<dbReference type="SUPFAM" id="SSF50129">
    <property type="entry name" value="GroES-like"/>
    <property type="match status" value="1"/>
</dbReference>
<keyword evidence="7" id="KW-0511">Multifunctional enzyme</keyword>
<gene>
    <name evidence="14" type="ORF">LX15_002570</name>
</gene>
<dbReference type="Pfam" id="PF00550">
    <property type="entry name" value="PP-binding"/>
    <property type="match status" value="1"/>
</dbReference>
<keyword evidence="5" id="KW-0808">Transferase</keyword>
<evidence type="ECO:0000259" key="11">
    <source>
        <dbReference type="PROSITE" id="PS50075"/>
    </source>
</evidence>
<keyword evidence="15" id="KW-1185">Reference proteome</keyword>
<dbReference type="Gene3D" id="3.40.366.10">
    <property type="entry name" value="Malonyl-Coenzyme A Acyl Carrier Protein, domain 2"/>
    <property type="match status" value="1"/>
</dbReference>
<keyword evidence="4" id="KW-0597">Phosphoprotein</keyword>
<dbReference type="InterPro" id="IPR016035">
    <property type="entry name" value="Acyl_Trfase/lysoPLipase"/>
</dbReference>
<dbReference type="CDD" id="cd00833">
    <property type="entry name" value="PKS"/>
    <property type="match status" value="1"/>
</dbReference>
<feature type="region of interest" description="Disordered" evidence="10">
    <location>
        <begin position="460"/>
        <end position="500"/>
    </location>
</feature>
<dbReference type="InterPro" id="IPR016039">
    <property type="entry name" value="Thiolase-like"/>
</dbReference>
<dbReference type="PROSITE" id="PS00606">
    <property type="entry name" value="KS3_1"/>
    <property type="match status" value="1"/>
</dbReference>
<feature type="region of interest" description="N-terminal hotdog fold" evidence="9">
    <location>
        <begin position="977"/>
        <end position="1113"/>
    </location>
</feature>
<dbReference type="CDD" id="cd05195">
    <property type="entry name" value="enoyl_red"/>
    <property type="match status" value="1"/>
</dbReference>
<feature type="domain" description="Ketosynthase family 3 (KS3)" evidence="12">
    <location>
        <begin position="33"/>
        <end position="459"/>
    </location>
</feature>
<comment type="pathway">
    <text evidence="2">Antibiotic biosynthesis.</text>
</comment>
<dbReference type="Pfam" id="PF21089">
    <property type="entry name" value="PKS_DH_N"/>
    <property type="match status" value="1"/>
</dbReference>
<dbReference type="Pfam" id="PF00698">
    <property type="entry name" value="Acyl_transf_1"/>
    <property type="match status" value="1"/>
</dbReference>
<dbReference type="InterPro" id="IPR055123">
    <property type="entry name" value="SpnB-like_Rossmann"/>
</dbReference>
<dbReference type="CDD" id="cd08956">
    <property type="entry name" value="KR_3_FAS_SDR_x"/>
    <property type="match status" value="1"/>
</dbReference>
<dbReference type="Gene3D" id="3.90.180.10">
    <property type="entry name" value="Medium-chain alcohol dehydrogenases, catalytic domain"/>
    <property type="match status" value="1"/>
</dbReference>
<evidence type="ECO:0000259" key="13">
    <source>
        <dbReference type="PROSITE" id="PS52019"/>
    </source>
</evidence>
<dbReference type="SMART" id="SM00823">
    <property type="entry name" value="PKS_PP"/>
    <property type="match status" value="1"/>
</dbReference>
<dbReference type="SMART" id="SM00829">
    <property type="entry name" value="PKS_ER"/>
    <property type="match status" value="1"/>
</dbReference>
<dbReference type="InterPro" id="IPR013154">
    <property type="entry name" value="ADH-like_N"/>
</dbReference>
<feature type="active site" description="Proton donor; for dehydratase activity" evidence="9">
    <location>
        <position position="1189"/>
    </location>
</feature>
<dbReference type="InterPro" id="IPR020841">
    <property type="entry name" value="PKS_Beta-ketoAc_synthase_dom"/>
</dbReference>
<reference evidence="14 15" key="1">
    <citation type="submission" date="2022-06" db="EMBL/GenBank/DDBJ databases">
        <title>Genomic Encyclopedia of Archaeal and Bacterial Type Strains, Phase II (KMG-II): from individual species to whole genera.</title>
        <authorList>
            <person name="Goeker M."/>
        </authorList>
    </citation>
    <scope>NUCLEOTIDE SEQUENCE [LARGE SCALE GENOMIC DNA]</scope>
    <source>
        <strain evidence="14 15">DSM 40477</strain>
    </source>
</reference>
<dbReference type="SUPFAM" id="SSF51735">
    <property type="entry name" value="NAD(P)-binding Rossmann-fold domains"/>
    <property type="match status" value="3"/>
</dbReference>
<dbReference type="InterPro" id="IPR049551">
    <property type="entry name" value="PKS_DH_C"/>
</dbReference>
<dbReference type="Proteomes" id="UP001205311">
    <property type="component" value="Unassembled WGS sequence"/>
</dbReference>
<dbReference type="InterPro" id="IPR013968">
    <property type="entry name" value="PKS_KR"/>
</dbReference>
<dbReference type="Pfam" id="PF08240">
    <property type="entry name" value="ADH_N"/>
    <property type="match status" value="1"/>
</dbReference>
<dbReference type="Pfam" id="PF22953">
    <property type="entry name" value="SpnB_Rossmann"/>
    <property type="match status" value="1"/>
</dbReference>
<dbReference type="Pfam" id="PF16197">
    <property type="entry name" value="KAsynt_C_assoc"/>
    <property type="match status" value="1"/>
</dbReference>
<dbReference type="Pfam" id="PF08659">
    <property type="entry name" value="KR"/>
    <property type="match status" value="1"/>
</dbReference>
<feature type="compositionally biased region" description="Low complexity" evidence="10">
    <location>
        <begin position="1088"/>
        <end position="1097"/>
    </location>
</feature>
<dbReference type="PROSITE" id="PS52004">
    <property type="entry name" value="KS3_2"/>
    <property type="match status" value="1"/>
</dbReference>
<accession>A0ABT1HTK7</accession>
<dbReference type="InterPro" id="IPR014043">
    <property type="entry name" value="Acyl_transferase_dom"/>
</dbReference>
<feature type="compositionally biased region" description="Polar residues" evidence="10">
    <location>
        <begin position="1098"/>
        <end position="1110"/>
    </location>
</feature>
<evidence type="ECO:0000313" key="14">
    <source>
        <dbReference type="EMBL" id="MCP2258872.1"/>
    </source>
</evidence>
<dbReference type="InterPro" id="IPR032821">
    <property type="entry name" value="PKS_assoc"/>
</dbReference>
<evidence type="ECO:0000256" key="7">
    <source>
        <dbReference type="ARBA" id="ARBA00023268"/>
    </source>
</evidence>
<feature type="compositionally biased region" description="Low complexity" evidence="10">
    <location>
        <begin position="471"/>
        <end position="500"/>
    </location>
</feature>
<evidence type="ECO:0000256" key="8">
    <source>
        <dbReference type="ARBA" id="ARBA00023315"/>
    </source>
</evidence>
<dbReference type="Gene3D" id="3.40.50.720">
    <property type="entry name" value="NAD(P)-binding Rossmann-like Domain"/>
    <property type="match status" value="1"/>
</dbReference>
<dbReference type="Gene3D" id="3.40.47.10">
    <property type="match status" value="1"/>
</dbReference>
<dbReference type="EMBL" id="JAMTCP010000011">
    <property type="protein sequence ID" value="MCP2258872.1"/>
    <property type="molecule type" value="Genomic_DNA"/>
</dbReference>
<dbReference type="SUPFAM" id="SSF47336">
    <property type="entry name" value="ACP-like"/>
    <property type="match status" value="1"/>
</dbReference>
<dbReference type="Pfam" id="PF14765">
    <property type="entry name" value="PS-DH"/>
    <property type="match status" value="1"/>
</dbReference>
<evidence type="ECO:0000313" key="15">
    <source>
        <dbReference type="Proteomes" id="UP001205311"/>
    </source>
</evidence>
<proteinExistence type="predicted"/>
<keyword evidence="6" id="KW-0045">Antibiotic biosynthesis</keyword>
<comment type="caution">
    <text evidence="14">The sequence shown here is derived from an EMBL/GenBank/DDBJ whole genome shotgun (WGS) entry which is preliminary data.</text>
</comment>
<dbReference type="SMART" id="SM01294">
    <property type="entry name" value="PKS_PP_betabranch"/>
    <property type="match status" value="1"/>
</dbReference>
<name>A0ABT1HTK7_STRSD</name>
<feature type="region of interest" description="Disordered" evidence="10">
    <location>
        <begin position="2215"/>
        <end position="2241"/>
    </location>
</feature>
<dbReference type="InterPro" id="IPR020807">
    <property type="entry name" value="PKS_DH"/>
</dbReference>
<dbReference type="Pfam" id="PF13602">
    <property type="entry name" value="ADH_zinc_N_2"/>
    <property type="match status" value="1"/>
</dbReference>
<dbReference type="SMART" id="SM00826">
    <property type="entry name" value="PKS_DH"/>
    <property type="match status" value="1"/>
</dbReference>
<evidence type="ECO:0000256" key="5">
    <source>
        <dbReference type="ARBA" id="ARBA00022679"/>
    </source>
</evidence>
<dbReference type="SMART" id="SM00827">
    <property type="entry name" value="PKS_AT"/>
    <property type="match status" value="1"/>
</dbReference>
<dbReference type="PANTHER" id="PTHR43775">
    <property type="entry name" value="FATTY ACID SYNTHASE"/>
    <property type="match status" value="1"/>
</dbReference>
<dbReference type="InterPro" id="IPR036736">
    <property type="entry name" value="ACP-like_sf"/>
</dbReference>
<dbReference type="InterPro" id="IPR011032">
    <property type="entry name" value="GroES-like_sf"/>
</dbReference>
<dbReference type="SUPFAM" id="SSF52151">
    <property type="entry name" value="FabD/lysophospholipase-like"/>
    <property type="match status" value="1"/>
</dbReference>
<dbReference type="InterPro" id="IPR014030">
    <property type="entry name" value="Ketoacyl_synth_N"/>
</dbReference>
<keyword evidence="8" id="KW-0012">Acyltransferase</keyword>
<dbReference type="PROSITE" id="PS00012">
    <property type="entry name" value="PHOSPHOPANTETHEINE"/>
    <property type="match status" value="1"/>
</dbReference>
<protein>
    <submittedName>
        <fullName evidence="14">Polyketide synthase 12</fullName>
    </submittedName>
</protein>
<keyword evidence="3" id="KW-0596">Phosphopantetheine</keyword>
<dbReference type="Pfam" id="PF08990">
    <property type="entry name" value="Docking"/>
    <property type="match status" value="1"/>
</dbReference>
<dbReference type="InterPro" id="IPR016036">
    <property type="entry name" value="Malonyl_transacylase_ACP-bd"/>
</dbReference>
<sequence>MVDEHKIRDYLARVTGELHDARRRLRAATAGEREPVAIVGMACRFPGGVESPEDLWRLVVDEIDAVSPFPSDRGWGIDTLYDPDPDSFGTSYVREGGFLDGAAEFDPELFDVSPRQALTIDPQQRLVLETTWEAIESARIDPTSLRGSRTGVFVGLMHNSYTSATTATTPSTEGYLVMGSTGSMASGRVAYTFGFEGPAVTVDTACSSSLVSLHLACQALRQRECSLAVAGGVTVIAKPAGFVEFSRQRVLAPDGRCRSFSADAAGTSWSEGVGVLLVERLSDALRNGHPVLAVVRGSSVNQDGASNGLTAPNGPAQQRVIRHALSTAGLTPADVDAVEAHGTGTRLGDPIEAQALLATYGQDRPSDRPLWLGSLKSNIGHTQAAAGVAGVIKMVMAMRHGVLPRSLHIAEPSPFVDWSSGAVKLLTETRPWPEVDRPRRAAVSSFGISGTNAHVILEQAPPRPAPAPESGQNGQNGQNGPAIQNGPASQDDQDGQDAAPARGRVVPWLVSARGDAALRGQAQRLRSFLEDRTELREVDVAWSLATTRAALDDRAVVIGRGGDELLAGLAAVALGEPSPGVVRGTTTGDTRLAFVFSGQGAQRVGMGRELSALFPTYARAFDEICAEFDQHLDVSLRDVVFGGDGVDRALVDQTLYTQPALFAVEVALFRLVESWGVRPDFLTGHSIGELAAAHVAGVLSLPDACALVAARGRLMQELPPGGAMVAVRATEAEVAPLLAGREADVALAAVNGPDSVVLSGVEEAVSEVAAVLAERGRRTKRLVVSHAFHSPLMDPMLDDFRRVVERLRFHSARLPVVSTVTGRVVDAAAWSDPTYWVEQVRRPVRFADAITALHREGVGVFLELGPTASLTALGAETLGEDGNATFVAALRADRAEDQAVTTAVATLHTRGVEVDWAAFLAGLVGSDARQIDLPTYAFQRQRYWIEEPRTNAWPNGGPNAGAPSYDSVHSGRPLSTHPLVSGVVSVADSDHLLLTGTLSPSTSPWLADHVMAGAVLAPGTAFLDLALVAAERVGCDRVDELVQEAPLVLDADRAVEFQVAVGGADEEGRRELRVYSRPQPDSTHGDTDGATATDQAAWTRNASGTLSASGETDARADTDLTSWPPQGAEPADVSDLYDRLAEQGYVYGPAFQGLVAAWRRGDEVFAEVRLPEPQRAEADRFRVHPALLDAALHAMAVGTDGEEGSRSLPFSWSGVSLSLTGATTLRVRLTRTGADTVSVHASDDTGAPVVAIDSLLRRPLSTEDLSVARRVIQECLYRLDWIGVPLPDDDRAGSRRWAILGSEDRARSTVAGDLPPEWLRHPDLPSLVAAIEAGQPAPGVVLAPLTTAYDHADTPAVVHRLTHDVLDLLQQWLAEDRLTDSRLVFLTRGAVAATPGDHVRDLPGTAAWGLVRSAASENPGRFVLVDLDDQASSTSALAAALAGGEPQLALRGGRAHAPRLARAVPTHLTPPPDADTWCLDTVGRGTLENLRLVPCPEVTGELEPGQVRIAVRAGGLNFRDVLIALGMYPGEATLGSEGAGVVTEVGPGVEGLAVGDRVTGLFPRSFGPTAVADHRYLARIPEGWTFARAASVPAAYLTAYYGLFDLAALQPGESVLVHAGAGGVGMAAIQLATARGAEVFATASPGKWDTLRSLGLDDDHIASSRTLDFEEKFRRTSGGRGVDVVLNSLTQEFVDASLRLLAPGGRLAEMGKTDIRDAADVEAAHPGVRYRAFDLMEAGPRRIQEMLGELMRLFEQGALTTSPVRAWDVRQAKEAFRHLQQARHVGKVVLTVPTPWDPDGTVLVSGGTGGLGRLVVRHLAVAHGVRRFVLVSRSGLSGDGVEEFVGELMGMGVDVRVAAADVSVRDQVAEVIRSVPVEHPLSCVVHVAGVVDDGVVGSLSGERVSSVLRPKVDGAWWLHELTVGLGVGFVVFSSVAGVLGSGGQGGYAAGNGFVDGLVGWRRGVGLSGLSLVWGLWGVRSGLTGGLGEVDVRRIGRSGIQPLSTEDGLALFDAAVARPDPVLVPVRLDTSAFRRDPDDAPAILRNLLPGAARPGRRATDRVAASGPDALRQRLTTLSGPDRARALLDLVRGHVAAVLGHATPDAVEADRTLKDLGFDSLAGVELRNRLNGATGLRLPATLVFDHPTSAALAAHIGEELLGHAGENGASTMDGMTAGTDTGDLTDAQIREILNAIPPARVRESGLLETLAALSGVHSGETTGGEAGAGETDGGETRGGDGAVTSTIDELSVEHLVRMALHQDQA</sequence>
<dbReference type="PANTHER" id="PTHR43775:SF51">
    <property type="entry name" value="INACTIVE PHENOLPHTHIOCEROL SYNTHESIS POLYKETIDE SYNTHASE TYPE I PKS1-RELATED"/>
    <property type="match status" value="1"/>
</dbReference>
<feature type="active site" description="Proton acceptor; for dehydratase activity" evidence="9">
    <location>
        <position position="1009"/>
    </location>
</feature>
<dbReference type="InterPro" id="IPR050091">
    <property type="entry name" value="PKS_NRPS_Biosynth_Enz"/>
</dbReference>
<dbReference type="PROSITE" id="PS50075">
    <property type="entry name" value="CARRIER"/>
    <property type="match status" value="1"/>
</dbReference>
<evidence type="ECO:0000256" key="9">
    <source>
        <dbReference type="PROSITE-ProRule" id="PRU01363"/>
    </source>
</evidence>
<evidence type="ECO:0000259" key="12">
    <source>
        <dbReference type="PROSITE" id="PS52004"/>
    </source>
</evidence>
<evidence type="ECO:0000256" key="4">
    <source>
        <dbReference type="ARBA" id="ARBA00022553"/>
    </source>
</evidence>
<dbReference type="InterPro" id="IPR049900">
    <property type="entry name" value="PKS_mFAS_DH"/>
</dbReference>
<dbReference type="Gene3D" id="3.10.129.110">
    <property type="entry name" value="Polyketide synthase dehydratase"/>
    <property type="match status" value="1"/>
</dbReference>
<dbReference type="Pfam" id="PF00109">
    <property type="entry name" value="ketoacyl-synt"/>
    <property type="match status" value="1"/>
</dbReference>
<dbReference type="InterPro" id="IPR006162">
    <property type="entry name" value="Ppantetheine_attach_site"/>
</dbReference>
<feature type="domain" description="PKS/mFAS DH" evidence="13">
    <location>
        <begin position="977"/>
        <end position="1266"/>
    </location>
</feature>
<evidence type="ECO:0000256" key="6">
    <source>
        <dbReference type="ARBA" id="ARBA00023194"/>
    </source>
</evidence>
<dbReference type="SUPFAM" id="SSF53901">
    <property type="entry name" value="Thiolase-like"/>
    <property type="match status" value="1"/>
</dbReference>
<dbReference type="Gene3D" id="3.40.50.11460">
    <property type="match status" value="1"/>
</dbReference>
<feature type="region of interest" description="C-terminal hotdog fold" evidence="9">
    <location>
        <begin position="1128"/>
        <end position="1266"/>
    </location>
</feature>
<evidence type="ECO:0000256" key="2">
    <source>
        <dbReference type="ARBA" id="ARBA00004792"/>
    </source>
</evidence>
<feature type="region of interest" description="Disordered" evidence="10">
    <location>
        <begin position="1074"/>
        <end position="1131"/>
    </location>
</feature>
<dbReference type="SMART" id="SM00822">
    <property type="entry name" value="PKS_KR"/>
    <property type="match status" value="1"/>
</dbReference>
<dbReference type="SUPFAM" id="SSF55048">
    <property type="entry name" value="Probable ACP-binding domain of malonyl-CoA ACP transacylase"/>
    <property type="match status" value="1"/>
</dbReference>
<dbReference type="InterPro" id="IPR018201">
    <property type="entry name" value="Ketoacyl_synth_AS"/>
</dbReference>
<organism evidence="14 15">
    <name type="scientific">Streptoalloteichus tenebrarius (strain ATCC 17920 / DSM 40477 / JCM 4838 / CBS 697.72 / NBRC 16177 / NCIMB 11028 / NRRL B-12390 / A12253. 1 / ISP 5477)</name>
    <name type="common">Streptomyces tenebrarius</name>
    <dbReference type="NCBI Taxonomy" id="1933"/>
    <lineage>
        <taxon>Bacteria</taxon>
        <taxon>Bacillati</taxon>
        <taxon>Actinomycetota</taxon>
        <taxon>Actinomycetes</taxon>
        <taxon>Pseudonocardiales</taxon>
        <taxon>Pseudonocardiaceae</taxon>
        <taxon>Streptoalloteichus</taxon>
    </lineage>
</organism>
<comment type="cofactor">
    <cofactor evidence="1">
        <name>pantetheine 4'-phosphate</name>
        <dbReference type="ChEBI" id="CHEBI:47942"/>
    </cofactor>
</comment>
<evidence type="ECO:0000256" key="3">
    <source>
        <dbReference type="ARBA" id="ARBA00022450"/>
    </source>
</evidence>
<dbReference type="Gene3D" id="1.10.1200.10">
    <property type="entry name" value="ACP-like"/>
    <property type="match status" value="1"/>
</dbReference>
<dbReference type="SMART" id="SM00825">
    <property type="entry name" value="PKS_KS"/>
    <property type="match status" value="1"/>
</dbReference>
<feature type="compositionally biased region" description="Gly residues" evidence="10">
    <location>
        <begin position="2219"/>
        <end position="2229"/>
    </location>
</feature>
<dbReference type="InterPro" id="IPR036291">
    <property type="entry name" value="NAD(P)-bd_dom_sf"/>
</dbReference>
<dbReference type="InterPro" id="IPR057326">
    <property type="entry name" value="KR_dom"/>
</dbReference>
<dbReference type="InterPro" id="IPR020843">
    <property type="entry name" value="ER"/>
</dbReference>
<dbReference type="Pfam" id="PF02801">
    <property type="entry name" value="Ketoacyl-synt_C"/>
    <property type="match status" value="1"/>
</dbReference>
<dbReference type="InterPro" id="IPR015083">
    <property type="entry name" value="NorB/c/GfsB-D-like_docking"/>
</dbReference>
<dbReference type="InterPro" id="IPR020806">
    <property type="entry name" value="PKS_PP-bd"/>
</dbReference>